<dbReference type="OrthoDB" id="434985at2759"/>
<feature type="domain" description="AAA+ ATPase" evidence="5">
    <location>
        <begin position="236"/>
        <end position="528"/>
    </location>
</feature>
<dbReference type="EMBL" id="CAMXCT010000458">
    <property type="protein sequence ID" value="CAI3979108.1"/>
    <property type="molecule type" value="Genomic_DNA"/>
</dbReference>
<evidence type="ECO:0000256" key="3">
    <source>
        <dbReference type="SAM" id="Coils"/>
    </source>
</evidence>
<keyword evidence="1" id="KW-0813">Transport</keyword>
<dbReference type="PANTHER" id="PTHR42794">
    <property type="entry name" value="HEMIN IMPORT ATP-BINDING PROTEIN HMUV"/>
    <property type="match status" value="1"/>
</dbReference>
<accession>A0A9P1BTI2</accession>
<sequence>MAVEGPPDCKCSYCHQYFGNKGGRVMHERWCRDQPQGQVVKTEDDDDKAVPKRPRADEVPLAPAAKKGKVAQEERDQDQEPIAEPMADSLPSPSGAGIGAETPSQSKTTERPKGRPRTKKEKEKRPRGRPRKKQEKQAAPDEAEAEGQDEEEETKVPECCSSSIGGSCPTVYISGTHPPRWLLPSDAKICGMPRKKNVTAAAETHQTTTDAANVEGLVAPEAWPGLGELPPDLPADFRSLLVLGPSGSGKSTLLKVLLEKFFPDYQGPLYPCGQWPEGRALIENFNSAEQGRACLTSVGLSSVPSWCKPYEVLSVGERYRANLALALQQRETDPDKPLVFDEWTSELDRDLAKVVSVAFCKRMRREWTIEMPETPEVEKTESKEEIKEEIKEEAWQVKEEFLEQAWSLLMDDPCDVEMQNGAQEATEAEEKGEDWGEDWGEMGEEETCEVDPLVEENEKEGNDVAGENPLAEGGKDDTKKPEAPKVRPGGPYIFASCHEDILNYLQPQYVIFCESGAQPRLIKNPNEGKLLSLSSRLEGVTEPIRHHLVGSWMPGNKIFKPFMVTHKGAAQPNIFKVWFEGGERSDKLEKSGDWYTGKLVPSQKRIRFKVLGPKRLEMQREEGQSFGKIVKATRRRMLAAHQAFALVDDSDAFVREKKMLNYSDCGRDLLDSSGWFLPPEWGTDGLYKGLRRRGNPIVVRTMDFRYNAKLEQVDDRQRHLATYVGEVDGTLGAALQNVSKLLDLPFSGLCTHRLDTLKFNDFQLGVITGPSGSGKSTLARDKFGPSPKISWLPDQPVLAHFASLEIATDLLGAASLDLHTAMRPYDSLSGGEQARAHMARVLAIETSSVLILDEFTSMVDRPTAKRMAKGLQKLVKQGILTTKIVVVSCHSDFVGRSLLEPDWLFETNNHRLIHFEGADLSKAQKEKVEPLERKLQEATENAIKAEKEVEAFKGHMLKHAGHSFFTPVYRNEVAAFAGALQVLSSQELAAQKREVEKLESELTQLRIEVTKIQEPEETDDEAVEVAPSSSIPLALRIPEIQLRVRRALPREWVHFREHHYKDKSLGNNSVVFVGEVGGGRACCFSAFMPESANWIQKAVKKGLPGWEKVDYPRPWLDQSHRRLFREHRTVVLPDFQGMGLATLMCDCLAVELQSMNFDYTSQSVHPFYGSYRDRSPFWRALPTSRSESSALKGNLKYSHVFIGAFRPDGTRDAELNAKLRHRVKLSKNQSSVLLQKDIPELS</sequence>
<name>A0A9P1BTI2_9DINO</name>
<evidence type="ECO:0000313" key="8">
    <source>
        <dbReference type="Proteomes" id="UP001152797"/>
    </source>
</evidence>
<feature type="region of interest" description="Disordered" evidence="4">
    <location>
        <begin position="34"/>
        <end position="161"/>
    </location>
</feature>
<evidence type="ECO:0000313" key="7">
    <source>
        <dbReference type="EMBL" id="CAL4766420.1"/>
    </source>
</evidence>
<evidence type="ECO:0000256" key="1">
    <source>
        <dbReference type="ARBA" id="ARBA00022448"/>
    </source>
</evidence>
<feature type="compositionally biased region" description="Acidic residues" evidence="4">
    <location>
        <begin position="426"/>
        <end position="458"/>
    </location>
</feature>
<feature type="domain" description="AAA+ ATPase" evidence="5">
    <location>
        <begin position="761"/>
        <end position="914"/>
    </location>
</feature>
<evidence type="ECO:0000313" key="6">
    <source>
        <dbReference type="EMBL" id="CAI3979108.1"/>
    </source>
</evidence>
<feature type="compositionally biased region" description="Acidic residues" evidence="4">
    <location>
        <begin position="141"/>
        <end position="153"/>
    </location>
</feature>
<dbReference type="InterPro" id="IPR027417">
    <property type="entry name" value="P-loop_NTPase"/>
</dbReference>
<evidence type="ECO:0000259" key="5">
    <source>
        <dbReference type="SMART" id="SM00382"/>
    </source>
</evidence>
<feature type="compositionally biased region" description="Basic residues" evidence="4">
    <location>
        <begin position="125"/>
        <end position="134"/>
    </location>
</feature>
<dbReference type="SMART" id="SM00382">
    <property type="entry name" value="AAA"/>
    <property type="match status" value="2"/>
</dbReference>
<dbReference type="SUPFAM" id="SSF52540">
    <property type="entry name" value="P-loop containing nucleoside triphosphate hydrolases"/>
    <property type="match status" value="2"/>
</dbReference>
<feature type="region of interest" description="Disordered" evidence="4">
    <location>
        <begin position="422"/>
        <end position="487"/>
    </location>
</feature>
<evidence type="ECO:0000256" key="2">
    <source>
        <dbReference type="ARBA" id="ARBA00022967"/>
    </source>
</evidence>
<gene>
    <name evidence="6" type="ORF">C1SCF055_LOCUS7085</name>
</gene>
<keyword evidence="8" id="KW-1185">Reference proteome</keyword>
<dbReference type="Gene3D" id="3.40.50.300">
    <property type="entry name" value="P-loop containing nucleotide triphosphate hydrolases"/>
    <property type="match status" value="2"/>
</dbReference>
<organism evidence="6">
    <name type="scientific">Cladocopium goreaui</name>
    <dbReference type="NCBI Taxonomy" id="2562237"/>
    <lineage>
        <taxon>Eukaryota</taxon>
        <taxon>Sar</taxon>
        <taxon>Alveolata</taxon>
        <taxon>Dinophyceae</taxon>
        <taxon>Suessiales</taxon>
        <taxon>Symbiodiniaceae</taxon>
        <taxon>Cladocopium</taxon>
    </lineage>
</organism>
<reference evidence="7 8" key="2">
    <citation type="submission" date="2024-05" db="EMBL/GenBank/DDBJ databases">
        <authorList>
            <person name="Chen Y."/>
            <person name="Shah S."/>
            <person name="Dougan E. K."/>
            <person name="Thang M."/>
            <person name="Chan C."/>
        </authorList>
    </citation>
    <scope>NUCLEOTIDE SEQUENCE [LARGE SCALE GENOMIC DNA]</scope>
</reference>
<feature type="compositionally biased region" description="Basic and acidic residues" evidence="4">
    <location>
        <begin position="473"/>
        <end position="485"/>
    </location>
</feature>
<feature type="coiled-coil region" evidence="3">
    <location>
        <begin position="921"/>
        <end position="955"/>
    </location>
</feature>
<feature type="compositionally biased region" description="Basic and acidic residues" evidence="4">
    <location>
        <begin position="48"/>
        <end position="58"/>
    </location>
</feature>
<keyword evidence="3" id="KW-0175">Coiled coil</keyword>
<dbReference type="CDD" id="cd00267">
    <property type="entry name" value="ABC_ATPase"/>
    <property type="match status" value="2"/>
</dbReference>
<dbReference type="AlphaFoldDB" id="A0A9P1BTI2"/>
<dbReference type="PANTHER" id="PTHR42794:SF1">
    <property type="entry name" value="HEMIN IMPORT ATP-BINDING PROTEIN HMUV"/>
    <property type="match status" value="1"/>
</dbReference>
<dbReference type="EMBL" id="CAMXCT030000458">
    <property type="protein sequence ID" value="CAL4766420.1"/>
    <property type="molecule type" value="Genomic_DNA"/>
</dbReference>
<keyword evidence="2" id="KW-1278">Translocase</keyword>
<comment type="caution">
    <text evidence="6">The sequence shown here is derived from an EMBL/GenBank/DDBJ whole genome shotgun (WGS) entry which is preliminary data.</text>
</comment>
<dbReference type="Proteomes" id="UP001152797">
    <property type="component" value="Unassembled WGS sequence"/>
</dbReference>
<dbReference type="InterPro" id="IPR003593">
    <property type="entry name" value="AAA+_ATPase"/>
</dbReference>
<protein>
    <submittedName>
        <fullName evidence="7">AAA+ ATPase domain-containing protein</fullName>
    </submittedName>
</protein>
<dbReference type="EMBL" id="CAMXCT020000458">
    <property type="protein sequence ID" value="CAL1132483.1"/>
    <property type="molecule type" value="Genomic_DNA"/>
</dbReference>
<evidence type="ECO:0000256" key="4">
    <source>
        <dbReference type="SAM" id="MobiDB-lite"/>
    </source>
</evidence>
<proteinExistence type="predicted"/>
<feature type="coiled-coil region" evidence="3">
    <location>
        <begin position="981"/>
        <end position="1008"/>
    </location>
</feature>
<reference evidence="6" key="1">
    <citation type="submission" date="2022-10" db="EMBL/GenBank/DDBJ databases">
        <authorList>
            <person name="Chen Y."/>
            <person name="Dougan E. K."/>
            <person name="Chan C."/>
            <person name="Rhodes N."/>
            <person name="Thang M."/>
        </authorList>
    </citation>
    <scope>NUCLEOTIDE SEQUENCE</scope>
</reference>